<evidence type="ECO:0000256" key="1">
    <source>
        <dbReference type="SAM" id="Phobius"/>
    </source>
</evidence>
<name>A0A5Q0LMV9_9ACTN</name>
<dbReference type="EMBL" id="CP045643">
    <property type="protein sequence ID" value="QFZ78408.1"/>
    <property type="molecule type" value="Genomic_DNA"/>
</dbReference>
<feature type="transmembrane region" description="Helical" evidence="1">
    <location>
        <begin position="66"/>
        <end position="84"/>
    </location>
</feature>
<dbReference type="AlphaFoldDB" id="A0A5Q0LMV9"/>
<organism evidence="2 3">
    <name type="scientific">Streptomyces fagopyri</name>
    <dbReference type="NCBI Taxonomy" id="2662397"/>
    <lineage>
        <taxon>Bacteria</taxon>
        <taxon>Bacillati</taxon>
        <taxon>Actinomycetota</taxon>
        <taxon>Actinomycetes</taxon>
        <taxon>Kitasatosporales</taxon>
        <taxon>Streptomycetaceae</taxon>
        <taxon>Streptomyces</taxon>
    </lineage>
</organism>
<keyword evidence="1" id="KW-1133">Transmembrane helix</keyword>
<evidence type="ECO:0000313" key="3">
    <source>
        <dbReference type="Proteomes" id="UP000326179"/>
    </source>
</evidence>
<proteinExistence type="predicted"/>
<dbReference type="Proteomes" id="UP000326179">
    <property type="component" value="Chromosome"/>
</dbReference>
<keyword evidence="3" id="KW-1185">Reference proteome</keyword>
<sequence>MLVAVSILCALFGLLVAAAGVAGIARGWVPARDRLAVRRPRLYGSGLLVAALGLGLMAADRVVFTDSGTVAIVTMLLASLVLQASRRPAGGDGPAGGES</sequence>
<accession>A0A5Q0LMV9</accession>
<keyword evidence="1" id="KW-0812">Transmembrane</keyword>
<evidence type="ECO:0000313" key="2">
    <source>
        <dbReference type="EMBL" id="QFZ78408.1"/>
    </source>
</evidence>
<dbReference type="KEGG" id="sfy:GFH48_38620"/>
<feature type="transmembrane region" description="Helical" evidence="1">
    <location>
        <begin position="42"/>
        <end position="59"/>
    </location>
</feature>
<protein>
    <submittedName>
        <fullName evidence="2">Uncharacterized protein</fullName>
    </submittedName>
</protein>
<reference evidence="2 3" key="1">
    <citation type="submission" date="2019-10" db="EMBL/GenBank/DDBJ databases">
        <title>A novel species.</title>
        <authorList>
            <person name="Gao J."/>
        </authorList>
    </citation>
    <scope>NUCLEOTIDE SEQUENCE [LARGE SCALE GENOMIC DNA]</scope>
    <source>
        <strain evidence="2 3">QMT-28</strain>
    </source>
</reference>
<keyword evidence="1" id="KW-0472">Membrane</keyword>
<gene>
    <name evidence="2" type="ORF">GFH48_38620</name>
</gene>